<keyword evidence="2" id="KW-0645">Protease</keyword>
<dbReference type="PROSITE" id="PS00138">
    <property type="entry name" value="SUBTILASE_SER"/>
    <property type="match status" value="1"/>
</dbReference>
<keyword evidence="8" id="KW-1185">Reference proteome</keyword>
<feature type="compositionally biased region" description="Low complexity" evidence="5">
    <location>
        <begin position="7"/>
        <end position="20"/>
    </location>
</feature>
<reference evidence="7 8" key="1">
    <citation type="submission" date="2015-12" db="EMBL/GenBank/DDBJ databases">
        <title>The genome of Folsomia candida.</title>
        <authorList>
            <person name="Faddeeva A."/>
            <person name="Derks M.F."/>
            <person name="Anvar Y."/>
            <person name="Smit S."/>
            <person name="Van Straalen N."/>
            <person name="Roelofs D."/>
        </authorList>
    </citation>
    <scope>NUCLEOTIDE SEQUENCE [LARGE SCALE GENOMIC DNA]</scope>
    <source>
        <strain evidence="7 8">VU population</strain>
        <tissue evidence="7">Whole body</tissue>
    </source>
</reference>
<evidence type="ECO:0000256" key="4">
    <source>
        <dbReference type="ARBA" id="ARBA00022825"/>
    </source>
</evidence>
<dbReference type="GO" id="GO:0004252">
    <property type="term" value="F:serine-type endopeptidase activity"/>
    <property type="evidence" value="ECO:0007669"/>
    <property type="project" value="InterPro"/>
</dbReference>
<evidence type="ECO:0000313" key="8">
    <source>
        <dbReference type="Proteomes" id="UP000198287"/>
    </source>
</evidence>
<dbReference type="InterPro" id="IPR000209">
    <property type="entry name" value="Peptidase_S8/S53_dom"/>
</dbReference>
<evidence type="ECO:0000256" key="2">
    <source>
        <dbReference type="ARBA" id="ARBA00022670"/>
    </source>
</evidence>
<dbReference type="Pfam" id="PF00082">
    <property type="entry name" value="Peptidase_S8"/>
    <property type="match status" value="1"/>
</dbReference>
<evidence type="ECO:0000256" key="3">
    <source>
        <dbReference type="ARBA" id="ARBA00022801"/>
    </source>
</evidence>
<evidence type="ECO:0000256" key="1">
    <source>
        <dbReference type="ARBA" id="ARBA00011073"/>
    </source>
</evidence>
<dbReference type="InterPro" id="IPR023828">
    <property type="entry name" value="Peptidase_S8_Ser-AS"/>
</dbReference>
<dbReference type="PANTHER" id="PTHR43806:SF67">
    <property type="entry name" value="EGF-LIKE DOMAIN-CONTAINING PROTEIN"/>
    <property type="match status" value="1"/>
</dbReference>
<feature type="region of interest" description="Disordered" evidence="5">
    <location>
        <begin position="163"/>
        <end position="214"/>
    </location>
</feature>
<feature type="compositionally biased region" description="Polar residues" evidence="5">
    <location>
        <begin position="165"/>
        <end position="194"/>
    </location>
</feature>
<dbReference type="InterPro" id="IPR036852">
    <property type="entry name" value="Peptidase_S8/S53_dom_sf"/>
</dbReference>
<dbReference type="Proteomes" id="UP000198287">
    <property type="component" value="Unassembled WGS sequence"/>
</dbReference>
<feature type="domain" description="Peptidase S8/S53" evidence="6">
    <location>
        <begin position="527"/>
        <end position="620"/>
    </location>
</feature>
<dbReference type="PANTHER" id="PTHR43806">
    <property type="entry name" value="PEPTIDASE S8"/>
    <property type="match status" value="1"/>
</dbReference>
<feature type="region of interest" description="Disordered" evidence="5">
    <location>
        <begin position="1"/>
        <end position="22"/>
    </location>
</feature>
<comment type="caution">
    <text evidence="7">The sequence shown here is derived from an EMBL/GenBank/DDBJ whole genome shotgun (WGS) entry which is preliminary data.</text>
</comment>
<keyword evidence="3" id="KW-0378">Hydrolase</keyword>
<dbReference type="Gene3D" id="3.40.50.200">
    <property type="entry name" value="Peptidase S8/S53 domain"/>
    <property type="match status" value="2"/>
</dbReference>
<name>A0A226EWU9_FOLCA</name>
<gene>
    <name evidence="7" type="ORF">Fcan01_01617</name>
</gene>
<accession>A0A226EWU9</accession>
<keyword evidence="4" id="KW-0720">Serine protease</keyword>
<sequence length="655" mass="70263">MSHQHLPSTSSPTSPPTATSHEAGDQATIMYQTISHNSTLSWGPSSQSAGQPFVPYNSQSSGFLSHPFPMSLADQHLHSPCQMTPCLQCFNQGPLLQGLPTPPVLINIYPTYSGVMTTPQLNPIILTPFPPQQQPQMMYPVPQPVPQMMYAQEVMTHPQEVPQPQMVTQPQGPTEQHNNETSSEMRLQSSTTRVQRAPRRQAQGHGARGSQACETREEYFGETVPRNGWKPSCANIDPKVSPSLSASLSLTDATIRRWDLVVEMEGGTTSVLKNYNSMSTLTGTSREEKAGLLARALLSHSTLSQKAVISGLSEISATRKGGFSYSSSWISNVVFIQVDESPDNVMLVSDLISRLVQIPGVALVREQVVAKLGPVVATVSDGQTLARGWNINKVGAPHFWETNKTTGAGIIVGHIDSGVLSTHETLRANWIGEQGGWLDAHFGQSIPYDSSSSSHGTHSLASAVGSNGVGIAPGAKWTSCLGCYRDECSEEDLDNCGQFMLCPLGSPQFRNCTGIPNIVTNSWGARILKPDIVAPGVRIRSANANSDTSYAELSGTSMATPQIAGALALYLSANPSLTYGQIKAILTESAERQGLSPVSGVPNCGGLNGTTWPNHKFGFGRLRLGPQIIEENHGAGSRFEISFISIVLIVVSNIL</sequence>
<dbReference type="PRINTS" id="PR00723">
    <property type="entry name" value="SUBTILISIN"/>
</dbReference>
<dbReference type="AlphaFoldDB" id="A0A226EWU9"/>
<evidence type="ECO:0000259" key="6">
    <source>
        <dbReference type="Pfam" id="PF00082"/>
    </source>
</evidence>
<evidence type="ECO:0000313" key="7">
    <source>
        <dbReference type="EMBL" id="OXA61311.1"/>
    </source>
</evidence>
<dbReference type="OrthoDB" id="1740355at2759"/>
<dbReference type="InterPro" id="IPR050131">
    <property type="entry name" value="Peptidase_S8_subtilisin-like"/>
</dbReference>
<protein>
    <submittedName>
        <fullName evidence="7">Bacillopeptidase F</fullName>
    </submittedName>
</protein>
<dbReference type="GO" id="GO:0006508">
    <property type="term" value="P:proteolysis"/>
    <property type="evidence" value="ECO:0007669"/>
    <property type="project" value="UniProtKB-KW"/>
</dbReference>
<organism evidence="7 8">
    <name type="scientific">Folsomia candida</name>
    <name type="common">Springtail</name>
    <dbReference type="NCBI Taxonomy" id="158441"/>
    <lineage>
        <taxon>Eukaryota</taxon>
        <taxon>Metazoa</taxon>
        <taxon>Ecdysozoa</taxon>
        <taxon>Arthropoda</taxon>
        <taxon>Hexapoda</taxon>
        <taxon>Collembola</taxon>
        <taxon>Entomobryomorpha</taxon>
        <taxon>Isotomoidea</taxon>
        <taxon>Isotomidae</taxon>
        <taxon>Proisotominae</taxon>
        <taxon>Folsomia</taxon>
    </lineage>
</organism>
<dbReference type="SUPFAM" id="SSF52743">
    <property type="entry name" value="Subtilisin-like"/>
    <property type="match status" value="1"/>
</dbReference>
<dbReference type="EMBL" id="LNIX01000001">
    <property type="protein sequence ID" value="OXA61311.1"/>
    <property type="molecule type" value="Genomic_DNA"/>
</dbReference>
<dbReference type="InterPro" id="IPR015500">
    <property type="entry name" value="Peptidase_S8_subtilisin-rel"/>
</dbReference>
<comment type="similarity">
    <text evidence="1">Belongs to the peptidase S8 family.</text>
</comment>
<evidence type="ECO:0000256" key="5">
    <source>
        <dbReference type="SAM" id="MobiDB-lite"/>
    </source>
</evidence>
<proteinExistence type="inferred from homology"/>